<evidence type="ECO:0000256" key="2">
    <source>
        <dbReference type="ARBA" id="ARBA00022511"/>
    </source>
</evidence>
<dbReference type="Gene3D" id="1.10.150.180">
    <property type="entry name" value="Gamma-retroviral matrix domain"/>
    <property type="match status" value="1"/>
</dbReference>
<dbReference type="GO" id="GO:0019068">
    <property type="term" value="P:virion assembly"/>
    <property type="evidence" value="ECO:0007669"/>
    <property type="project" value="InterPro"/>
</dbReference>
<dbReference type="SUPFAM" id="SSF47836">
    <property type="entry name" value="Retroviral matrix proteins"/>
    <property type="match status" value="1"/>
</dbReference>
<feature type="domain" description="Core shell protein Gag P30" evidence="6">
    <location>
        <begin position="299"/>
        <end position="332"/>
    </location>
</feature>
<dbReference type="InterPro" id="IPR003036">
    <property type="entry name" value="Gag_P30"/>
</dbReference>
<dbReference type="RefSeq" id="XP_021116543.1">
    <property type="nucleotide sequence ID" value="XM_021260884.1"/>
</dbReference>
<keyword evidence="3" id="KW-1043">Host membrane</keyword>
<dbReference type="RefSeq" id="XP_021116544.1">
    <property type="nucleotide sequence ID" value="XM_021260885.1"/>
</dbReference>
<gene>
    <name evidence="8 9" type="primary">LOC110349927</name>
</gene>
<dbReference type="InterPro" id="IPR008919">
    <property type="entry name" value="Retrov_capsid_N"/>
</dbReference>
<dbReference type="Pfam" id="PF01140">
    <property type="entry name" value="Gag_MA"/>
    <property type="match status" value="1"/>
</dbReference>
<evidence type="ECO:0000256" key="1">
    <source>
        <dbReference type="ARBA" id="ARBA00004165"/>
    </source>
</evidence>
<evidence type="ECO:0000259" key="5">
    <source>
        <dbReference type="Pfam" id="PF01140"/>
    </source>
</evidence>
<dbReference type="InterPro" id="IPR050462">
    <property type="entry name" value="Retroviral_Gag-Pol_poly"/>
</dbReference>
<comment type="subcellular location">
    <subcellularLocation>
        <location evidence="1">Host cell membrane</location>
    </subcellularLocation>
</comment>
<sequence>MVRVAPALRREAAIPCFFAFLLCLSTVLTWTEMMGQTVTTPLSLLTGHFGEVRKRAHNLNLEIKKRKLITLCRSEWPTFKVNWPPEGTFDLETVKRVREVGFCPRMGHPDQEPYIVIWEDLVQNPPSWIKPFLPPQKQPPAAVLAVHKRTTRRDCQRREIDSKATAPLYPVLQGGTEEDLLFPPLYCPHPAPPLPPPTLGAEGRAPTGSAIRAEGGALAGEEGRAPMAAEGRALTIAGEEIHTRAGIARGDGPAPNTRSLHTASPVVGPTDSTVLPLRATGPPDEHGNQPLQYWPFATSDLYNWRTQHAKFSDNPRDLIQLLETVLFTHQPT</sequence>
<accession>A0AAX6T526</accession>
<dbReference type="InterPro" id="IPR000840">
    <property type="entry name" value="G_retro_matrix"/>
</dbReference>
<dbReference type="AlphaFoldDB" id="A0AAX6T526"/>
<reference evidence="8 9" key="1">
    <citation type="submission" date="2025-04" db="UniProtKB">
        <authorList>
            <consortium name="RefSeq"/>
        </authorList>
    </citation>
    <scope>IDENTIFICATION</scope>
</reference>
<dbReference type="GeneID" id="110349927"/>
<keyword evidence="2" id="KW-1032">Host cell membrane</keyword>
<dbReference type="PANTHER" id="PTHR33166">
    <property type="entry name" value="GAG_P30 DOMAIN-CONTAINING PROTEIN"/>
    <property type="match status" value="1"/>
</dbReference>
<name>A0AAX6T526_HETGA</name>
<dbReference type="InterPro" id="IPR010999">
    <property type="entry name" value="Retrovr_matrix"/>
</dbReference>
<feature type="domain" description="Gamma-retroviral matrix protein" evidence="5">
    <location>
        <begin position="35"/>
        <end position="141"/>
    </location>
</feature>
<protein>
    <submittedName>
        <fullName evidence="8 9">Uncharacterized protein LOC110349927</fullName>
    </submittedName>
</protein>
<evidence type="ECO:0000313" key="9">
    <source>
        <dbReference type="RefSeq" id="XP_021116544.1"/>
    </source>
</evidence>
<evidence type="ECO:0000313" key="7">
    <source>
        <dbReference type="Proteomes" id="UP000694906"/>
    </source>
</evidence>
<evidence type="ECO:0000256" key="4">
    <source>
        <dbReference type="ARBA" id="ARBA00023136"/>
    </source>
</evidence>
<evidence type="ECO:0000256" key="3">
    <source>
        <dbReference type="ARBA" id="ARBA00022870"/>
    </source>
</evidence>
<dbReference type="SUPFAM" id="SSF47943">
    <property type="entry name" value="Retrovirus capsid protein, N-terminal core domain"/>
    <property type="match status" value="1"/>
</dbReference>
<organism evidence="7 9">
    <name type="scientific">Heterocephalus glaber</name>
    <name type="common">Naked mole rat</name>
    <dbReference type="NCBI Taxonomy" id="10181"/>
    <lineage>
        <taxon>Eukaryota</taxon>
        <taxon>Metazoa</taxon>
        <taxon>Chordata</taxon>
        <taxon>Craniata</taxon>
        <taxon>Vertebrata</taxon>
        <taxon>Euteleostomi</taxon>
        <taxon>Mammalia</taxon>
        <taxon>Eutheria</taxon>
        <taxon>Euarchontoglires</taxon>
        <taxon>Glires</taxon>
        <taxon>Rodentia</taxon>
        <taxon>Hystricomorpha</taxon>
        <taxon>Bathyergidae</taxon>
        <taxon>Heterocephalus</taxon>
    </lineage>
</organism>
<dbReference type="InterPro" id="IPR036946">
    <property type="entry name" value="G_retro_matrix_sf"/>
</dbReference>
<evidence type="ECO:0000313" key="8">
    <source>
        <dbReference type="RefSeq" id="XP_021116543.1"/>
    </source>
</evidence>
<keyword evidence="4" id="KW-0472">Membrane</keyword>
<dbReference type="Pfam" id="PF02093">
    <property type="entry name" value="Gag_p30"/>
    <property type="match status" value="1"/>
</dbReference>
<proteinExistence type="predicted"/>
<evidence type="ECO:0000259" key="6">
    <source>
        <dbReference type="Pfam" id="PF02093"/>
    </source>
</evidence>
<dbReference type="Proteomes" id="UP000694906">
    <property type="component" value="Unplaced"/>
</dbReference>
<dbReference type="Gene3D" id="1.10.375.10">
    <property type="entry name" value="Human Immunodeficiency Virus Type 1 Capsid Protein"/>
    <property type="match status" value="1"/>
</dbReference>
<keyword evidence="7" id="KW-1185">Reference proteome</keyword>